<dbReference type="EMBL" id="RRYP01002921">
    <property type="protein sequence ID" value="TNV84299.1"/>
    <property type="molecule type" value="Genomic_DNA"/>
</dbReference>
<evidence type="ECO:0000313" key="11">
    <source>
        <dbReference type="Proteomes" id="UP000785679"/>
    </source>
</evidence>
<comment type="similarity">
    <text evidence="7">Belongs to the DHHC palmitoyltransferase family.</text>
</comment>
<comment type="domain">
    <text evidence="7">The DHHC domain is required for palmitoyltransferase activity.</text>
</comment>
<feature type="domain" description="Palmitoyltransferase DHHC" evidence="9">
    <location>
        <begin position="234"/>
        <end position="349"/>
    </location>
</feature>
<evidence type="ECO:0000256" key="1">
    <source>
        <dbReference type="ARBA" id="ARBA00004141"/>
    </source>
</evidence>
<feature type="region of interest" description="Disordered" evidence="8">
    <location>
        <begin position="421"/>
        <end position="440"/>
    </location>
</feature>
<name>A0A8J8P192_HALGN</name>
<evidence type="ECO:0000256" key="6">
    <source>
        <dbReference type="ARBA" id="ARBA00023315"/>
    </source>
</evidence>
<evidence type="ECO:0000256" key="3">
    <source>
        <dbReference type="ARBA" id="ARBA00022692"/>
    </source>
</evidence>
<feature type="compositionally biased region" description="Acidic residues" evidence="8">
    <location>
        <begin position="429"/>
        <end position="440"/>
    </location>
</feature>
<evidence type="ECO:0000259" key="9">
    <source>
        <dbReference type="Pfam" id="PF01529"/>
    </source>
</evidence>
<feature type="transmembrane region" description="Helical" evidence="7">
    <location>
        <begin position="314"/>
        <end position="334"/>
    </location>
</feature>
<feature type="transmembrane region" description="Helical" evidence="7">
    <location>
        <begin position="141"/>
        <end position="162"/>
    </location>
</feature>
<evidence type="ECO:0000313" key="10">
    <source>
        <dbReference type="EMBL" id="TNV84299.1"/>
    </source>
</evidence>
<feature type="region of interest" description="Disordered" evidence="8">
    <location>
        <begin position="1"/>
        <end position="23"/>
    </location>
</feature>
<organism evidence="10 11">
    <name type="scientific">Halteria grandinella</name>
    <dbReference type="NCBI Taxonomy" id="5974"/>
    <lineage>
        <taxon>Eukaryota</taxon>
        <taxon>Sar</taxon>
        <taxon>Alveolata</taxon>
        <taxon>Ciliophora</taxon>
        <taxon>Intramacronucleata</taxon>
        <taxon>Spirotrichea</taxon>
        <taxon>Stichotrichia</taxon>
        <taxon>Sporadotrichida</taxon>
        <taxon>Halteriidae</taxon>
        <taxon>Halteria</taxon>
    </lineage>
</organism>
<evidence type="ECO:0000256" key="4">
    <source>
        <dbReference type="ARBA" id="ARBA00022989"/>
    </source>
</evidence>
<evidence type="ECO:0000256" key="8">
    <source>
        <dbReference type="SAM" id="MobiDB-lite"/>
    </source>
</evidence>
<evidence type="ECO:0000256" key="2">
    <source>
        <dbReference type="ARBA" id="ARBA00022679"/>
    </source>
</evidence>
<dbReference type="PROSITE" id="PS50216">
    <property type="entry name" value="DHHC"/>
    <property type="match status" value="1"/>
</dbReference>
<dbReference type="Proteomes" id="UP000785679">
    <property type="component" value="Unassembled WGS sequence"/>
</dbReference>
<protein>
    <recommendedName>
        <fullName evidence="7">Palmitoyltransferase</fullName>
        <ecNumber evidence="7">2.3.1.225</ecNumber>
    </recommendedName>
</protein>
<proteinExistence type="inferred from homology"/>
<dbReference type="Pfam" id="PF01529">
    <property type="entry name" value="DHHC"/>
    <property type="match status" value="1"/>
</dbReference>
<gene>
    <name evidence="10" type="ORF">FGO68_gene6091</name>
</gene>
<dbReference type="GO" id="GO:0019706">
    <property type="term" value="F:protein-cysteine S-palmitoyltransferase activity"/>
    <property type="evidence" value="ECO:0007669"/>
    <property type="project" value="UniProtKB-EC"/>
</dbReference>
<evidence type="ECO:0000256" key="5">
    <source>
        <dbReference type="ARBA" id="ARBA00023136"/>
    </source>
</evidence>
<dbReference type="EC" id="2.3.1.225" evidence="7"/>
<dbReference type="GO" id="GO:0016020">
    <property type="term" value="C:membrane"/>
    <property type="evidence" value="ECO:0007669"/>
    <property type="project" value="UniProtKB-SubCell"/>
</dbReference>
<evidence type="ECO:0000256" key="7">
    <source>
        <dbReference type="RuleBase" id="RU079119"/>
    </source>
</evidence>
<dbReference type="OrthoDB" id="298128at2759"/>
<comment type="catalytic activity">
    <reaction evidence="7">
        <text>L-cysteinyl-[protein] + hexadecanoyl-CoA = S-hexadecanoyl-L-cysteinyl-[protein] + CoA</text>
        <dbReference type="Rhea" id="RHEA:36683"/>
        <dbReference type="Rhea" id="RHEA-COMP:10131"/>
        <dbReference type="Rhea" id="RHEA-COMP:11032"/>
        <dbReference type="ChEBI" id="CHEBI:29950"/>
        <dbReference type="ChEBI" id="CHEBI:57287"/>
        <dbReference type="ChEBI" id="CHEBI:57379"/>
        <dbReference type="ChEBI" id="CHEBI:74151"/>
        <dbReference type="EC" id="2.3.1.225"/>
    </reaction>
</comment>
<dbReference type="InterPro" id="IPR039859">
    <property type="entry name" value="PFA4/ZDH16/20/ERF2-like"/>
</dbReference>
<sequence length="471" mass="54049">MATPSPRWPSTISKSKSPRPILTSTHPACEKNLQQWRASPAIDYCNYLNQQSTLIQNKMSQSQARARPPAPVYAQPANWVDRLADNIMEPMAKGFGLGVRLLGPFFCIALYLLVGLHVYAYFNVILFVLRKRLGTIFGMTWVGIGLAILYNLCFNHFLAMLIKPGGPSDLKRVEQVRKELKKREARKSITQEVEGDDGQVRYVEDDRFEGISADVKRLLKYRNKTIAQLEQSWHKKCADCNYIKPIRTHHCSVCNKCVFIMDHHCPWVNNCLGLENHRYFLLFIFYLMLGSLYMLTTIVAIWNHHAYKQNASLMSFLCILDAALFVVMVGFNGWNWYLAMTGFSTIEFFGHATNRGGDGTRYAYNFGSVQDNLYKTFGTKSFFAIFSPSMRNLPFNGIEWSYQSRDMGFNEKGQKTVAQAARSSRQSEEVNEDIEERLDQSTEEIEMSEISTTVKNRHDTSLDFLQDEIEI</sequence>
<reference evidence="10" key="1">
    <citation type="submission" date="2019-06" db="EMBL/GenBank/DDBJ databases">
        <authorList>
            <person name="Zheng W."/>
        </authorList>
    </citation>
    <scope>NUCLEOTIDE SEQUENCE</scope>
    <source>
        <strain evidence="10">QDHG01</strain>
    </source>
</reference>
<feature type="transmembrane region" description="Helical" evidence="7">
    <location>
        <begin position="101"/>
        <end position="129"/>
    </location>
</feature>
<dbReference type="InterPro" id="IPR001594">
    <property type="entry name" value="Palmitoyltrfase_DHHC"/>
</dbReference>
<keyword evidence="3 7" id="KW-0812">Transmembrane</keyword>
<feature type="transmembrane region" description="Helical" evidence="7">
    <location>
        <begin position="279"/>
        <end position="302"/>
    </location>
</feature>
<accession>A0A8J8P192</accession>
<dbReference type="PANTHER" id="PTHR12246">
    <property type="entry name" value="PALMITOYLTRANSFERASE ZDHHC16"/>
    <property type="match status" value="1"/>
</dbReference>
<keyword evidence="4 7" id="KW-1133">Transmembrane helix</keyword>
<comment type="subcellular location">
    <subcellularLocation>
        <location evidence="1">Membrane</location>
        <topology evidence="1">Multi-pass membrane protein</topology>
    </subcellularLocation>
</comment>
<dbReference type="AlphaFoldDB" id="A0A8J8P192"/>
<keyword evidence="11" id="KW-1185">Reference proteome</keyword>
<keyword evidence="6 7" id="KW-0012">Acyltransferase</keyword>
<keyword evidence="2 7" id="KW-0808">Transferase</keyword>
<comment type="caution">
    <text evidence="10">The sequence shown here is derived from an EMBL/GenBank/DDBJ whole genome shotgun (WGS) entry which is preliminary data.</text>
</comment>
<keyword evidence="5 7" id="KW-0472">Membrane</keyword>